<feature type="short sequence motif" description="Polymerase core binding" evidence="6">
    <location>
        <begin position="59"/>
        <end position="72"/>
    </location>
</feature>
<dbReference type="PIRSF" id="PIRSF038953">
    <property type="entry name" value="SigI"/>
    <property type="match status" value="1"/>
</dbReference>
<dbReference type="InterPro" id="IPR007627">
    <property type="entry name" value="RNA_pol_sigma70_r2"/>
</dbReference>
<keyword evidence="1 6" id="KW-0963">Cytoplasm</keyword>
<dbReference type="NCBIfam" id="TIGR02895">
    <property type="entry name" value="spore_sigI"/>
    <property type="match status" value="1"/>
</dbReference>
<keyword evidence="5 6" id="KW-0804">Transcription</keyword>
<evidence type="ECO:0000256" key="2">
    <source>
        <dbReference type="ARBA" id="ARBA00023015"/>
    </source>
</evidence>
<gene>
    <name evidence="6 8" type="primary">sigI</name>
    <name evidence="8" type="ORF">P4T90_14720</name>
</gene>
<dbReference type="InterPro" id="IPR014244">
    <property type="entry name" value="RNA_pol_sigma-I"/>
</dbReference>
<evidence type="ECO:0000259" key="7">
    <source>
        <dbReference type="Pfam" id="PF04542"/>
    </source>
</evidence>
<dbReference type="SUPFAM" id="SSF88946">
    <property type="entry name" value="Sigma2 domain of RNA polymerase sigma factors"/>
    <property type="match status" value="1"/>
</dbReference>
<feature type="domain" description="RNA polymerase sigma-70 region 2" evidence="7">
    <location>
        <begin position="35"/>
        <end position="104"/>
    </location>
</feature>
<sequence>MKRVLNLLFQKDKKTLEEKALLVQSGQQKYLDSLLADYQPFVKKVVSSVCKRYIDQRDDEFSIGLIAFHEAILKYDRSKGGSLLAFAEVVIKRKVIDFLRSSSRYKDISIEQHTKEDDENGAGKSLENTISFNHYRIKKDEEKRKEEIIAFRMKLQNFGLIFEDLVEQAPKHDDARINAFKAAAVLVQDDSLKESLFQTKRLPMKDLEKKVEVSRKTLERNRKYIIAIAIILSGDFIYLKDYIKGRLD</sequence>
<comment type="caution">
    <text evidence="8">The sequence shown here is derived from an EMBL/GenBank/DDBJ whole genome shotgun (WGS) entry which is preliminary data.</text>
</comment>
<dbReference type="RefSeq" id="WP_198160213.1">
    <property type="nucleotide sequence ID" value="NZ_JARMAB010000021.1"/>
</dbReference>
<dbReference type="InterPro" id="IPR014284">
    <property type="entry name" value="RNA_pol_sigma-70_dom"/>
</dbReference>
<comment type="function">
    <text evidence="6">Sigma factors are initiation factors that promote the attachment of RNA polymerase to specific initiation sites and are then released.</text>
</comment>
<organism evidence="8 9">
    <name type="scientific">Heyndrickxia acidicola</name>
    <dbReference type="NCBI Taxonomy" id="209389"/>
    <lineage>
        <taxon>Bacteria</taxon>
        <taxon>Bacillati</taxon>
        <taxon>Bacillota</taxon>
        <taxon>Bacilli</taxon>
        <taxon>Bacillales</taxon>
        <taxon>Bacillaceae</taxon>
        <taxon>Heyndrickxia</taxon>
    </lineage>
</organism>
<feature type="DNA-binding region" description="H-T-H motif" evidence="6">
    <location>
        <begin position="204"/>
        <end position="223"/>
    </location>
</feature>
<comment type="subunit">
    <text evidence="6">Interacts with RsgI.</text>
</comment>
<comment type="similarity">
    <text evidence="6">Belongs to the sigma-70 factor family. SigI subfamily.</text>
</comment>
<evidence type="ECO:0000256" key="5">
    <source>
        <dbReference type="ARBA" id="ARBA00023163"/>
    </source>
</evidence>
<evidence type="ECO:0000256" key="1">
    <source>
        <dbReference type="ARBA" id="ARBA00022490"/>
    </source>
</evidence>
<evidence type="ECO:0000256" key="3">
    <source>
        <dbReference type="ARBA" id="ARBA00023082"/>
    </source>
</evidence>
<keyword evidence="9" id="KW-1185">Reference proteome</keyword>
<evidence type="ECO:0000256" key="4">
    <source>
        <dbReference type="ARBA" id="ARBA00023125"/>
    </source>
</evidence>
<dbReference type="Pfam" id="PF04542">
    <property type="entry name" value="Sigma70_r2"/>
    <property type="match status" value="1"/>
</dbReference>
<dbReference type="NCBIfam" id="TIGR02937">
    <property type="entry name" value="sigma70-ECF"/>
    <property type="match status" value="1"/>
</dbReference>
<dbReference type="NCBIfam" id="NF006172">
    <property type="entry name" value="PRK08311.1-3"/>
    <property type="match status" value="1"/>
</dbReference>
<evidence type="ECO:0000256" key="6">
    <source>
        <dbReference type="HAMAP-Rule" id="MF_02064"/>
    </source>
</evidence>
<proteinExistence type="inferred from homology"/>
<accession>A0ABU6MJ01</accession>
<comment type="subcellular location">
    <subcellularLocation>
        <location evidence="6">Cytoplasm</location>
    </subcellularLocation>
</comment>
<dbReference type="PANTHER" id="PTHR30385:SF6">
    <property type="entry name" value="RNA POLYMERASE SIGMA FACTOR SIGI"/>
    <property type="match status" value="1"/>
</dbReference>
<keyword evidence="2 6" id="KW-0805">Transcription regulation</keyword>
<dbReference type="PANTHER" id="PTHR30385">
    <property type="entry name" value="SIGMA FACTOR F FLAGELLAR"/>
    <property type="match status" value="1"/>
</dbReference>
<keyword evidence="3 6" id="KW-0731">Sigma factor</keyword>
<evidence type="ECO:0000313" key="8">
    <source>
        <dbReference type="EMBL" id="MED1204299.1"/>
    </source>
</evidence>
<protein>
    <recommendedName>
        <fullName evidence="6">RNA polymerase sigma factor SigI</fullName>
    </recommendedName>
</protein>
<keyword evidence="6" id="KW-0346">Stress response</keyword>
<keyword evidence="4 6" id="KW-0238">DNA-binding</keyword>
<dbReference type="Gene3D" id="1.10.1740.10">
    <property type="match status" value="1"/>
</dbReference>
<name>A0ABU6MJ01_9BACI</name>
<dbReference type="EMBL" id="JARMAB010000021">
    <property type="protein sequence ID" value="MED1204299.1"/>
    <property type="molecule type" value="Genomic_DNA"/>
</dbReference>
<comment type="activity regulation">
    <text evidence="6">Negatively regulated by the anti-sigma-I factor RsgI.</text>
</comment>
<evidence type="ECO:0000313" key="9">
    <source>
        <dbReference type="Proteomes" id="UP001341444"/>
    </source>
</evidence>
<dbReference type="InterPro" id="IPR013325">
    <property type="entry name" value="RNA_pol_sigma_r2"/>
</dbReference>
<dbReference type="Proteomes" id="UP001341444">
    <property type="component" value="Unassembled WGS sequence"/>
</dbReference>
<reference evidence="8 9" key="1">
    <citation type="submission" date="2023-03" db="EMBL/GenBank/DDBJ databases">
        <title>Bacillus Genome Sequencing.</title>
        <authorList>
            <person name="Dunlap C."/>
        </authorList>
    </citation>
    <scope>NUCLEOTIDE SEQUENCE [LARGE SCALE GENOMIC DNA]</scope>
    <source>
        <strain evidence="8 9">B-23453</strain>
    </source>
</reference>
<dbReference type="HAMAP" id="MF_02064">
    <property type="entry name" value="Sigma70_SigI"/>
    <property type="match status" value="1"/>
</dbReference>